<evidence type="ECO:0000259" key="1">
    <source>
        <dbReference type="Pfam" id="PF04545"/>
    </source>
</evidence>
<dbReference type="Pfam" id="PF04545">
    <property type="entry name" value="Sigma70_r4"/>
    <property type="match status" value="1"/>
</dbReference>
<dbReference type="InterPro" id="IPR013324">
    <property type="entry name" value="RNA_pol_sigma_r3/r4-like"/>
</dbReference>
<protein>
    <submittedName>
        <fullName evidence="2">Sigma factor-like helix-turn-helix DNA-binding protein</fullName>
    </submittedName>
</protein>
<dbReference type="InterPro" id="IPR036388">
    <property type="entry name" value="WH-like_DNA-bd_sf"/>
</dbReference>
<name>A0ABT7VV25_9GAMM</name>
<accession>A0ABT7VV25</accession>
<dbReference type="InterPro" id="IPR007630">
    <property type="entry name" value="RNA_pol_sigma70_r4"/>
</dbReference>
<keyword evidence="3" id="KW-1185">Reference proteome</keyword>
<sequence length="183" mass="21457">MPSKTFYNDLMNAISTFRDRSRHVILRRLGFYGYCDSLKLIGTDLSVTRERIRQIEVVCLRTINKNCGIALNDKLKKCLANRKTTLYIDLLEVEDQWFYGFSDKPVFLTRTLEKLSKYHVFKIKERPVITQIHAEQWNNLQSETLAYFKSQITEKLSQKEVKQQVRRIASEKGAADLTDSLQE</sequence>
<organism evidence="2 3">
    <name type="scientific">Candidatus Marithioploca araucensis</name>
    <dbReference type="NCBI Taxonomy" id="70273"/>
    <lineage>
        <taxon>Bacteria</taxon>
        <taxon>Pseudomonadati</taxon>
        <taxon>Pseudomonadota</taxon>
        <taxon>Gammaproteobacteria</taxon>
        <taxon>Thiotrichales</taxon>
        <taxon>Thiotrichaceae</taxon>
        <taxon>Candidatus Marithioploca</taxon>
    </lineage>
</organism>
<evidence type="ECO:0000313" key="3">
    <source>
        <dbReference type="Proteomes" id="UP001171945"/>
    </source>
</evidence>
<dbReference type="PRINTS" id="PR00046">
    <property type="entry name" value="SIGMA70FCT"/>
</dbReference>
<dbReference type="Proteomes" id="UP001171945">
    <property type="component" value="Unassembled WGS sequence"/>
</dbReference>
<dbReference type="InterPro" id="IPR000943">
    <property type="entry name" value="RNA_pol_sigma70"/>
</dbReference>
<gene>
    <name evidence="2" type="ORF">QUF54_08800</name>
</gene>
<reference evidence="2" key="1">
    <citation type="submission" date="2023-06" db="EMBL/GenBank/DDBJ databases">
        <title>Uncultivated large filamentous bacteria from sulfidic sediments reveal new species and different genomic features in energy metabolism and defense.</title>
        <authorList>
            <person name="Fonseca A."/>
        </authorList>
    </citation>
    <scope>NUCLEOTIDE SEQUENCE</scope>
    <source>
        <strain evidence="2">HSG4</strain>
    </source>
</reference>
<dbReference type="SUPFAM" id="SSF88659">
    <property type="entry name" value="Sigma3 and sigma4 domains of RNA polymerase sigma factors"/>
    <property type="match status" value="1"/>
</dbReference>
<comment type="caution">
    <text evidence="2">The sequence shown here is derived from an EMBL/GenBank/DDBJ whole genome shotgun (WGS) entry which is preliminary data.</text>
</comment>
<dbReference type="Gene3D" id="1.10.10.10">
    <property type="entry name" value="Winged helix-like DNA-binding domain superfamily/Winged helix DNA-binding domain"/>
    <property type="match status" value="1"/>
</dbReference>
<evidence type="ECO:0000313" key="2">
    <source>
        <dbReference type="EMBL" id="MDM8563437.1"/>
    </source>
</evidence>
<feature type="non-terminal residue" evidence="2">
    <location>
        <position position="183"/>
    </location>
</feature>
<dbReference type="EMBL" id="JAUCGM010000635">
    <property type="protein sequence ID" value="MDM8563437.1"/>
    <property type="molecule type" value="Genomic_DNA"/>
</dbReference>
<feature type="domain" description="RNA polymerase sigma-70 region 4" evidence="1">
    <location>
        <begin position="14"/>
        <end position="62"/>
    </location>
</feature>
<proteinExistence type="predicted"/>